<proteinExistence type="predicted"/>
<sequence>MLFRGAAEDDPRVLAAPLMYSEDEINLHRYFLPLALDKTVKQDWKGLSQPRPDTAIGYVTRRDAQSTQPPSATAFTAEEERLLDAFCLTQYLLFPFLTSPWKTPNSNENISHAHNSRPRRCRHSHYSLTCDLHTAQIWVYWGDEEGHHMEMIFEFLLRKENEIVESRGLANIKSALPAFEKSRVRGKGPMVRTGMSTVASSEAESEFRVLPLMTPQSSVSEPMKKRKLAEVYSIWVKDAVIFIRDVFYKLRYLVVLLTGVRSAGELKISKVTRRSSRRKGIDGTRDATDSRLKNMNCGESSAKLAHLFP</sequence>
<dbReference type="EMBL" id="MU005607">
    <property type="protein sequence ID" value="KAF2678984.1"/>
    <property type="molecule type" value="Genomic_DNA"/>
</dbReference>
<evidence type="ECO:0000313" key="2">
    <source>
        <dbReference type="Proteomes" id="UP000799291"/>
    </source>
</evidence>
<evidence type="ECO:0000313" key="1">
    <source>
        <dbReference type="EMBL" id="KAF2678984.1"/>
    </source>
</evidence>
<dbReference type="PANTHER" id="PTHR42470:SF1">
    <property type="entry name" value="VAST DOMAIN-CONTAINING PROTEIN"/>
    <property type="match status" value="1"/>
</dbReference>
<gene>
    <name evidence="1" type="ORF">K458DRAFT_394391</name>
</gene>
<dbReference type="Proteomes" id="UP000799291">
    <property type="component" value="Unassembled WGS sequence"/>
</dbReference>
<dbReference type="AlphaFoldDB" id="A0A6G1IL65"/>
<protein>
    <submittedName>
        <fullName evidence="1">Uncharacterized protein</fullName>
    </submittedName>
</protein>
<dbReference type="OrthoDB" id="5426775at2759"/>
<name>A0A6G1IL65_9PLEO</name>
<accession>A0A6G1IL65</accession>
<dbReference type="PANTHER" id="PTHR42470">
    <property type="entry name" value="VAST DOMAIN-CONTAINING PROTEIN"/>
    <property type="match status" value="1"/>
</dbReference>
<keyword evidence="2" id="KW-1185">Reference proteome</keyword>
<organism evidence="1 2">
    <name type="scientific">Lentithecium fluviatile CBS 122367</name>
    <dbReference type="NCBI Taxonomy" id="1168545"/>
    <lineage>
        <taxon>Eukaryota</taxon>
        <taxon>Fungi</taxon>
        <taxon>Dikarya</taxon>
        <taxon>Ascomycota</taxon>
        <taxon>Pezizomycotina</taxon>
        <taxon>Dothideomycetes</taxon>
        <taxon>Pleosporomycetidae</taxon>
        <taxon>Pleosporales</taxon>
        <taxon>Massarineae</taxon>
        <taxon>Lentitheciaceae</taxon>
        <taxon>Lentithecium</taxon>
    </lineage>
</organism>
<reference evidence="1" key="1">
    <citation type="journal article" date="2020" name="Stud. Mycol.">
        <title>101 Dothideomycetes genomes: a test case for predicting lifestyles and emergence of pathogens.</title>
        <authorList>
            <person name="Haridas S."/>
            <person name="Albert R."/>
            <person name="Binder M."/>
            <person name="Bloem J."/>
            <person name="Labutti K."/>
            <person name="Salamov A."/>
            <person name="Andreopoulos B."/>
            <person name="Baker S."/>
            <person name="Barry K."/>
            <person name="Bills G."/>
            <person name="Bluhm B."/>
            <person name="Cannon C."/>
            <person name="Castanera R."/>
            <person name="Culley D."/>
            <person name="Daum C."/>
            <person name="Ezra D."/>
            <person name="Gonzalez J."/>
            <person name="Henrissat B."/>
            <person name="Kuo A."/>
            <person name="Liang C."/>
            <person name="Lipzen A."/>
            <person name="Lutzoni F."/>
            <person name="Magnuson J."/>
            <person name="Mondo S."/>
            <person name="Nolan M."/>
            <person name="Ohm R."/>
            <person name="Pangilinan J."/>
            <person name="Park H.-J."/>
            <person name="Ramirez L."/>
            <person name="Alfaro M."/>
            <person name="Sun H."/>
            <person name="Tritt A."/>
            <person name="Yoshinaga Y."/>
            <person name="Zwiers L.-H."/>
            <person name="Turgeon B."/>
            <person name="Goodwin S."/>
            <person name="Spatafora J."/>
            <person name="Crous P."/>
            <person name="Grigoriev I."/>
        </authorList>
    </citation>
    <scope>NUCLEOTIDE SEQUENCE</scope>
    <source>
        <strain evidence="1">CBS 122367</strain>
    </source>
</reference>